<dbReference type="Pfam" id="PF01515">
    <property type="entry name" value="PTA_PTB"/>
    <property type="match status" value="1"/>
</dbReference>
<name>J0QZY1_9HYPH</name>
<evidence type="ECO:0000256" key="9">
    <source>
        <dbReference type="PIRSR" id="PIRSR036684-1"/>
    </source>
</evidence>
<dbReference type="InterPro" id="IPR042113">
    <property type="entry name" value="P_AcTrfase_dom1"/>
</dbReference>
<keyword evidence="7" id="KW-0560">Oxidoreductase</keyword>
<dbReference type="OrthoDB" id="9805787at2"/>
<dbReference type="SUPFAM" id="SSF53223">
    <property type="entry name" value="Aminoacid dehydrogenase-like, N-terminal domain"/>
    <property type="match status" value="1"/>
</dbReference>
<dbReference type="SMART" id="SM01274">
    <property type="entry name" value="malic"/>
    <property type="match status" value="1"/>
</dbReference>
<dbReference type="PANTHER" id="PTHR43237:SF4">
    <property type="entry name" value="NADP-DEPENDENT MALIC ENZYME"/>
    <property type="match status" value="1"/>
</dbReference>
<keyword evidence="15" id="KW-1185">Reference proteome</keyword>
<dbReference type="CDD" id="cd05311">
    <property type="entry name" value="NAD_bind_2_malic_enz"/>
    <property type="match status" value="1"/>
</dbReference>
<dbReference type="Proteomes" id="UP000008952">
    <property type="component" value="Unassembled WGS sequence"/>
</dbReference>
<comment type="cofactor">
    <cofactor evidence="2">
        <name>Mg(2+)</name>
        <dbReference type="ChEBI" id="CHEBI:18420"/>
    </cofactor>
</comment>
<organism evidence="14 15">
    <name type="scientific">Bartonella tamiae Th239</name>
    <dbReference type="NCBI Taxonomy" id="1094558"/>
    <lineage>
        <taxon>Bacteria</taxon>
        <taxon>Pseudomonadati</taxon>
        <taxon>Pseudomonadota</taxon>
        <taxon>Alphaproteobacteria</taxon>
        <taxon>Hyphomicrobiales</taxon>
        <taxon>Bartonellaceae</taxon>
        <taxon>Bartonella</taxon>
    </lineage>
</organism>
<feature type="active site" description="Proton acceptor" evidence="9">
    <location>
        <position position="103"/>
    </location>
</feature>
<dbReference type="GO" id="GO:0006108">
    <property type="term" value="P:malate metabolic process"/>
    <property type="evidence" value="ECO:0007669"/>
    <property type="project" value="InterPro"/>
</dbReference>
<feature type="domain" description="Malic enzyme NAD-binding" evidence="12">
    <location>
        <begin position="172"/>
        <end position="409"/>
    </location>
</feature>
<dbReference type="AlphaFoldDB" id="J0QZY1"/>
<keyword evidence="6 10" id="KW-0479">Metal-binding</keyword>
<evidence type="ECO:0000256" key="2">
    <source>
        <dbReference type="ARBA" id="ARBA00001946"/>
    </source>
</evidence>
<comment type="caution">
    <text evidence="14">The sequence shown here is derived from an EMBL/GenBank/DDBJ whole genome shotgun (WGS) entry which is preliminary data.</text>
</comment>
<dbReference type="eggNOG" id="COG0281">
    <property type="taxonomic scope" value="Bacteria"/>
</dbReference>
<feature type="domain" description="Malic enzyme N-terminal" evidence="13">
    <location>
        <begin position="27"/>
        <end position="160"/>
    </location>
</feature>
<dbReference type="Gene3D" id="3.40.50.720">
    <property type="entry name" value="NAD(P)-binding Rossmann-like Domain"/>
    <property type="match status" value="1"/>
</dbReference>
<dbReference type="InterPro" id="IPR046346">
    <property type="entry name" value="Aminoacid_DH-like_N_sf"/>
</dbReference>
<dbReference type="GO" id="GO:0016616">
    <property type="term" value="F:oxidoreductase activity, acting on the CH-OH group of donors, NAD or NADP as acceptor"/>
    <property type="evidence" value="ECO:0007669"/>
    <property type="project" value="InterPro"/>
</dbReference>
<dbReference type="PATRIC" id="fig|1094558.3.peg.1466"/>
<dbReference type="InterPro" id="IPR042112">
    <property type="entry name" value="P_AcTrfase_dom2"/>
</dbReference>
<comment type="similarity">
    <text evidence="3">In the N-terminal section; belongs to the malic enzymes family.</text>
</comment>
<dbReference type="PANTHER" id="PTHR43237">
    <property type="entry name" value="NADP-DEPENDENT MALIC ENZYME"/>
    <property type="match status" value="1"/>
</dbReference>
<gene>
    <name evidence="14" type="ORF">ME5_01365</name>
</gene>
<dbReference type="PIRSF" id="PIRSF036684">
    <property type="entry name" value="ME_PTA"/>
    <property type="match status" value="1"/>
</dbReference>
<evidence type="ECO:0000259" key="13">
    <source>
        <dbReference type="SMART" id="SM01274"/>
    </source>
</evidence>
<evidence type="ECO:0000256" key="8">
    <source>
        <dbReference type="ARBA" id="ARBA00023268"/>
    </source>
</evidence>
<keyword evidence="8" id="KW-0511">Multifunctional enzyme</keyword>
<dbReference type="eggNOG" id="COG0280">
    <property type="taxonomic scope" value="Bacteria"/>
</dbReference>
<sequence length="770" mass="83062">MTDNKKKDLKRAELEKAALFYHQYPKPGKLEIQPIKPLGNQRDLALAYSPGVAAPCLAISGDPDSAAQYTSRGNLVGVISNGTAVLGLGNIGPLASKPVMEGKAVLFKKFANIDVFDIEIDAQNVENIVSTISSLEPTFGGINLEDIKAPECFEVEEQLRAKMNIPVFHDDQHGTAIIVGAAIINGLDLAGKKIEDVKIVTSGAGAAALACLNLLVRLGAKRENIWVSDLEGVVYEGREVLMDRWKSAYAQKTNARTLNEIIDSADVFLGVSAGGVLKPEMLKKMASKPLILALANPSPEIMPEDARAVVADAVICTGRSDYPNQVNNVLCFPYIFRGALDVGATAINEEMKAAAVYAIAALAREEPSDVVARAYSGEVPSFGPDYVIPSPFDPRLILRIAPAVAKAAMETGVALRPIQDMSAYLDELNKFVFRSGLIMKPVFAAAKSAAAKRVIYADGEDERILRAAQVVLEEQTAIPILVGRPSVIETRLKRFGLRIKPSVDFDIINPEDDPRYRDYVDLFLHYTGRAGVTPEGARTIVRTSTTAIAALAVMRNEADAMICGLGGRFERNLQLVEQIIGLNKKVSHFSALSLLISQRGTLFLTDTYVNVDPTAQEIAEMTALAAEEIRGFGITPKAAFLSHSNFGSKNSESARKMRHAAEIVAKNFPDLESDGEMHGDSALSQTLRDRVLPSSRLKGEANLLIFPNLDAANITLNVTKNLTDSLHVGPILLGSARPAHILTPSVTSRGVVNMTALAVLEANKKNIHKN</sequence>
<dbReference type="InterPro" id="IPR051674">
    <property type="entry name" value="Malate_Decarboxylase"/>
</dbReference>
<dbReference type="GO" id="GO:0051287">
    <property type="term" value="F:NAD binding"/>
    <property type="evidence" value="ECO:0007669"/>
    <property type="project" value="InterPro"/>
</dbReference>
<dbReference type="GO" id="GO:0004470">
    <property type="term" value="F:malic enzyme activity"/>
    <property type="evidence" value="ECO:0007669"/>
    <property type="project" value="InterPro"/>
</dbReference>
<evidence type="ECO:0000256" key="6">
    <source>
        <dbReference type="ARBA" id="ARBA00022723"/>
    </source>
</evidence>
<dbReference type="RefSeq" id="WP_008039671.1">
    <property type="nucleotide sequence ID" value="NZ_JH725147.1"/>
</dbReference>
<feature type="binding site" evidence="11">
    <location>
        <position position="171"/>
    </location>
    <ligand>
        <name>a divalent metal cation</name>
        <dbReference type="ChEBI" id="CHEBI:60240"/>
    </ligand>
</feature>
<dbReference type="Pfam" id="PF03949">
    <property type="entry name" value="Malic_M"/>
    <property type="match status" value="1"/>
</dbReference>
<evidence type="ECO:0000256" key="1">
    <source>
        <dbReference type="ARBA" id="ARBA00001936"/>
    </source>
</evidence>
<dbReference type="GO" id="GO:0046872">
    <property type="term" value="F:metal ion binding"/>
    <property type="evidence" value="ECO:0007669"/>
    <property type="project" value="UniProtKB-KW"/>
</dbReference>
<proteinExistence type="inferred from homology"/>
<dbReference type="EMBL" id="AIMB01000008">
    <property type="protein sequence ID" value="EJF88814.1"/>
    <property type="molecule type" value="Genomic_DNA"/>
</dbReference>
<dbReference type="GO" id="GO:0016746">
    <property type="term" value="F:acyltransferase activity"/>
    <property type="evidence" value="ECO:0007669"/>
    <property type="project" value="InterPro"/>
</dbReference>
<dbReference type="InterPro" id="IPR012188">
    <property type="entry name" value="ME_PTA"/>
</dbReference>
<evidence type="ECO:0000256" key="3">
    <source>
        <dbReference type="ARBA" id="ARBA00007686"/>
    </source>
</evidence>
<dbReference type="Gene3D" id="3.40.50.10380">
    <property type="entry name" value="Malic enzyme, N-terminal domain"/>
    <property type="match status" value="1"/>
</dbReference>
<dbReference type="InterPro" id="IPR012301">
    <property type="entry name" value="Malic_N_dom"/>
</dbReference>
<keyword evidence="11" id="KW-0521">NADP</keyword>
<evidence type="ECO:0000313" key="14">
    <source>
        <dbReference type="EMBL" id="EJF88814.1"/>
    </source>
</evidence>
<dbReference type="InterPro" id="IPR012302">
    <property type="entry name" value="Malic_NAD-bd"/>
</dbReference>
<comment type="cofactor">
    <cofactor evidence="1">
        <name>Mn(2+)</name>
        <dbReference type="ChEBI" id="CHEBI:29035"/>
    </cofactor>
</comment>
<dbReference type="FunFam" id="3.40.50.720:FF:000095">
    <property type="entry name" value="NADP-dependent malic enzyme"/>
    <property type="match status" value="1"/>
</dbReference>
<dbReference type="Pfam" id="PF00390">
    <property type="entry name" value="malic"/>
    <property type="match status" value="1"/>
</dbReference>
<evidence type="ECO:0000256" key="7">
    <source>
        <dbReference type="ARBA" id="ARBA00023002"/>
    </source>
</evidence>
<dbReference type="HOGENOM" id="CLU_012366_0_0_5"/>
<comment type="subunit">
    <text evidence="5">Homooctamer.</text>
</comment>
<dbReference type="InterPro" id="IPR045213">
    <property type="entry name" value="Malic_NAD-bd_bact_type"/>
</dbReference>
<dbReference type="SUPFAM" id="SSF51735">
    <property type="entry name" value="NAD(P)-binding Rossmann-fold domains"/>
    <property type="match status" value="1"/>
</dbReference>
<reference evidence="14 15" key="1">
    <citation type="submission" date="2012-03" db="EMBL/GenBank/DDBJ databases">
        <title>The Genome Sequence of Bartonella tamiae Th239.</title>
        <authorList>
            <consortium name="The Broad Institute Genome Sequencing Platform"/>
            <consortium name="The Broad Institute Genome Sequencing Center for Infectious Disease"/>
            <person name="Feldgarden M."/>
            <person name="Kirby J."/>
            <person name="Kosoy M."/>
            <person name="Birtles R."/>
            <person name="Probert W.S."/>
            <person name="Chiaraviglio L."/>
            <person name="Young S.K."/>
            <person name="Zeng Q."/>
            <person name="Gargeya S."/>
            <person name="Fitzgerald M."/>
            <person name="Haas B."/>
            <person name="Abouelleil A."/>
            <person name="Alvarado L."/>
            <person name="Arachchi H.M."/>
            <person name="Berlin A."/>
            <person name="Chapman S.B."/>
            <person name="Gearin G."/>
            <person name="Goldberg J."/>
            <person name="Griggs A."/>
            <person name="Gujja S."/>
            <person name="Hansen M."/>
            <person name="Heiman D."/>
            <person name="Howarth C."/>
            <person name="Larimer J."/>
            <person name="Lui A."/>
            <person name="MacDonald P.J.P."/>
            <person name="McCowen C."/>
            <person name="Montmayeur A."/>
            <person name="Murphy C."/>
            <person name="Neiman D."/>
            <person name="Pearson M."/>
            <person name="Priest M."/>
            <person name="Roberts A."/>
            <person name="Saif S."/>
            <person name="Shea T."/>
            <person name="Sisk P."/>
            <person name="Stolte C."/>
            <person name="Sykes S."/>
            <person name="Wortman J."/>
            <person name="Nusbaum C."/>
            <person name="Birren B."/>
        </authorList>
    </citation>
    <scope>NUCLEOTIDE SEQUENCE [LARGE SCALE GENOMIC DNA]</scope>
    <source>
        <strain evidence="14 15">Th239</strain>
    </source>
</reference>
<dbReference type="SMART" id="SM00919">
    <property type="entry name" value="Malic_M"/>
    <property type="match status" value="1"/>
</dbReference>
<dbReference type="Gene3D" id="3.40.50.10750">
    <property type="entry name" value="Isocitrate/Isopropylmalate dehydrogenase-like"/>
    <property type="match status" value="1"/>
</dbReference>
<feature type="binding site" evidence="10">
    <location>
        <position position="146"/>
    </location>
    <ligand>
        <name>a divalent metal cation</name>
        <dbReference type="ChEBI" id="CHEBI:60240"/>
    </ligand>
</feature>
<dbReference type="FunFam" id="3.40.50.10380:FF:000003">
    <property type="entry name" value="NADP-dependent malic enzyme"/>
    <property type="match status" value="1"/>
</dbReference>
<dbReference type="STRING" id="1094558.ME5_01365"/>
<dbReference type="SUPFAM" id="SSF53659">
    <property type="entry name" value="Isocitrate/Isopropylmalate dehydrogenase-like"/>
    <property type="match status" value="1"/>
</dbReference>
<feature type="binding site" evidence="11">
    <location>
        <position position="296"/>
    </location>
    <ligand>
        <name>a divalent metal cation</name>
        <dbReference type="ChEBI" id="CHEBI:60240"/>
    </ligand>
</feature>
<comment type="similarity">
    <text evidence="4">In the C-terminal section; belongs to the phosphate acetyltransferase and butyryltransferase family.</text>
</comment>
<dbReference type="InterPro" id="IPR002505">
    <property type="entry name" value="PTA_PTB"/>
</dbReference>
<protein>
    <submittedName>
        <fullName evidence="14">NAD-dependent malic enzyme</fullName>
    </submittedName>
</protein>
<accession>J0QZY1</accession>
<evidence type="ECO:0000313" key="15">
    <source>
        <dbReference type="Proteomes" id="UP000008952"/>
    </source>
</evidence>
<dbReference type="InterPro" id="IPR036291">
    <property type="entry name" value="NAD(P)-bd_dom_sf"/>
</dbReference>
<feature type="binding site" evidence="11">
    <location>
        <begin position="85"/>
        <end position="92"/>
    </location>
    <ligand>
        <name>NADP(+)</name>
        <dbReference type="ChEBI" id="CHEBI:58349"/>
    </ligand>
</feature>
<evidence type="ECO:0000256" key="10">
    <source>
        <dbReference type="PIRSR" id="PIRSR036684-2"/>
    </source>
</evidence>
<dbReference type="InterPro" id="IPR037062">
    <property type="entry name" value="Malic_N_dom_sf"/>
</dbReference>
<evidence type="ECO:0000256" key="11">
    <source>
        <dbReference type="PIRSR" id="PIRSR036684-3"/>
    </source>
</evidence>
<evidence type="ECO:0000256" key="4">
    <source>
        <dbReference type="ARBA" id="ARBA00008756"/>
    </source>
</evidence>
<dbReference type="Gene3D" id="3.40.50.10950">
    <property type="match status" value="1"/>
</dbReference>
<evidence type="ECO:0000259" key="12">
    <source>
        <dbReference type="SMART" id="SM00919"/>
    </source>
</evidence>
<feature type="binding site" evidence="10">
    <location>
        <position position="145"/>
    </location>
    <ligand>
        <name>a divalent metal cation</name>
        <dbReference type="ChEBI" id="CHEBI:60240"/>
    </ligand>
</feature>
<evidence type="ECO:0000256" key="5">
    <source>
        <dbReference type="ARBA" id="ARBA00011823"/>
    </source>
</evidence>